<dbReference type="NCBIfam" id="TIGR00263">
    <property type="entry name" value="trpB"/>
    <property type="match status" value="1"/>
</dbReference>
<evidence type="ECO:0000256" key="7">
    <source>
        <dbReference type="ARBA" id="ARBA00022898"/>
    </source>
</evidence>
<dbReference type="EC" id="4.2.1.20" evidence="11"/>
<evidence type="ECO:0000256" key="4">
    <source>
        <dbReference type="ARBA" id="ARBA00011270"/>
    </source>
</evidence>
<evidence type="ECO:0000256" key="9">
    <source>
        <dbReference type="ARBA" id="ARBA00023239"/>
    </source>
</evidence>
<keyword evidence="6 11" id="KW-0822">Tryptophan biosynthesis</keyword>
<evidence type="ECO:0000256" key="3">
    <source>
        <dbReference type="ARBA" id="ARBA00009982"/>
    </source>
</evidence>
<accession>A0A7H9CJB1</accession>
<dbReference type="InterPro" id="IPR001926">
    <property type="entry name" value="TrpB-like_PALP"/>
</dbReference>
<comment type="cofactor">
    <cofactor evidence="1 11">
        <name>pyridoxal 5'-phosphate</name>
        <dbReference type="ChEBI" id="CHEBI:597326"/>
    </cofactor>
</comment>
<keyword evidence="8 11" id="KW-0057">Aromatic amino acid biosynthesis</keyword>
<dbReference type="InterPro" id="IPR023026">
    <property type="entry name" value="Trp_synth_beta/beta-like"/>
</dbReference>
<dbReference type="PROSITE" id="PS00168">
    <property type="entry name" value="TRP_SYNTHASE_BETA"/>
    <property type="match status" value="1"/>
</dbReference>
<protein>
    <recommendedName>
        <fullName evidence="11">Tryptophan synthase beta chain</fullName>
        <ecNumber evidence="11">4.2.1.20</ecNumber>
    </recommendedName>
</protein>
<organism evidence="13 14">
    <name type="scientific">Candidatus Campylobacter infans</name>
    <dbReference type="NCBI Taxonomy" id="2561898"/>
    <lineage>
        <taxon>Bacteria</taxon>
        <taxon>Pseudomonadati</taxon>
        <taxon>Campylobacterota</taxon>
        <taxon>Epsilonproteobacteria</taxon>
        <taxon>Campylobacterales</taxon>
        <taxon>Campylobacteraceae</taxon>
        <taxon>Campylobacter</taxon>
    </lineage>
</organism>
<dbReference type="EMBL" id="CP049075">
    <property type="protein sequence ID" value="QLI06210.1"/>
    <property type="molecule type" value="Genomic_DNA"/>
</dbReference>
<dbReference type="HAMAP" id="MF_00133">
    <property type="entry name" value="Trp_synth_beta"/>
    <property type="match status" value="1"/>
</dbReference>
<gene>
    <name evidence="11 13" type="primary">trpB</name>
    <name evidence="13" type="ORF">CINF_1741</name>
</gene>
<evidence type="ECO:0000256" key="2">
    <source>
        <dbReference type="ARBA" id="ARBA00004733"/>
    </source>
</evidence>
<comment type="similarity">
    <text evidence="3 11">Belongs to the TrpB family.</text>
</comment>
<proteinExistence type="inferred from homology"/>
<evidence type="ECO:0000259" key="12">
    <source>
        <dbReference type="Pfam" id="PF00291"/>
    </source>
</evidence>
<dbReference type="GO" id="GO:0004834">
    <property type="term" value="F:tryptophan synthase activity"/>
    <property type="evidence" value="ECO:0007669"/>
    <property type="project" value="UniProtKB-UniRule"/>
</dbReference>
<dbReference type="InterPro" id="IPR006654">
    <property type="entry name" value="Trp_synth_beta"/>
</dbReference>
<keyword evidence="5 11" id="KW-0028">Amino-acid biosynthesis</keyword>
<dbReference type="PANTHER" id="PTHR48077">
    <property type="entry name" value="TRYPTOPHAN SYNTHASE-RELATED"/>
    <property type="match status" value="1"/>
</dbReference>
<dbReference type="InterPro" id="IPR006653">
    <property type="entry name" value="Trp_synth_b_CS"/>
</dbReference>
<dbReference type="AlphaFoldDB" id="A0A7H9CJB1"/>
<feature type="modified residue" description="N6-(pyridoxal phosphate)lysine" evidence="11">
    <location>
        <position position="134"/>
    </location>
</feature>
<comment type="function">
    <text evidence="11">The beta subunit is responsible for the synthesis of L-tryptophan from indole and L-serine.</text>
</comment>
<dbReference type="GO" id="GO:0005737">
    <property type="term" value="C:cytoplasm"/>
    <property type="evidence" value="ECO:0007669"/>
    <property type="project" value="TreeGrafter"/>
</dbReference>
<reference evidence="13 14" key="1">
    <citation type="submission" date="2020-02" db="EMBL/GenBank/DDBJ databases">
        <title>Complete genome sequence of the novel Campylobacter species Candidatus Campylobacter infans.</title>
        <authorList>
            <person name="Duim B."/>
            <person name="Zomer A."/>
            <person name="van der Graaf L."/>
            <person name="Wagenaar J."/>
        </authorList>
    </citation>
    <scope>NUCLEOTIDE SEQUENCE [LARGE SCALE GENOMIC DNA]</scope>
    <source>
        <strain evidence="13 14">19S00001</strain>
    </source>
</reference>
<keyword evidence="7 11" id="KW-0663">Pyridoxal phosphate</keyword>
<dbReference type="UniPathway" id="UPA00035">
    <property type="reaction ID" value="UER00044"/>
</dbReference>
<dbReference type="InterPro" id="IPR036052">
    <property type="entry name" value="TrpB-like_PALP_sf"/>
</dbReference>
<dbReference type="KEGG" id="cinf:CINF_1741"/>
<dbReference type="Gene3D" id="3.40.50.1100">
    <property type="match status" value="2"/>
</dbReference>
<dbReference type="Pfam" id="PF00291">
    <property type="entry name" value="PALP"/>
    <property type="match status" value="1"/>
</dbReference>
<evidence type="ECO:0000256" key="11">
    <source>
        <dbReference type="HAMAP-Rule" id="MF_00133"/>
    </source>
</evidence>
<dbReference type="SUPFAM" id="SSF53686">
    <property type="entry name" value="Tryptophan synthase beta subunit-like PLP-dependent enzymes"/>
    <property type="match status" value="1"/>
</dbReference>
<feature type="domain" description="Tryptophan synthase beta chain-like PALP" evidence="12">
    <location>
        <begin position="100"/>
        <end position="423"/>
    </location>
</feature>
<comment type="pathway">
    <text evidence="2 11">Amino-acid biosynthesis; L-tryptophan biosynthesis; L-tryptophan from chorismate: step 5/5.</text>
</comment>
<dbReference type="PANTHER" id="PTHR48077:SF3">
    <property type="entry name" value="TRYPTOPHAN SYNTHASE"/>
    <property type="match status" value="1"/>
</dbReference>
<evidence type="ECO:0000256" key="8">
    <source>
        <dbReference type="ARBA" id="ARBA00023141"/>
    </source>
</evidence>
<evidence type="ECO:0000313" key="13">
    <source>
        <dbReference type="EMBL" id="QLI06210.1"/>
    </source>
</evidence>
<keyword evidence="14" id="KW-1185">Reference proteome</keyword>
<evidence type="ECO:0000256" key="6">
    <source>
        <dbReference type="ARBA" id="ARBA00022822"/>
    </source>
</evidence>
<comment type="catalytic activity">
    <reaction evidence="10 11">
        <text>(1S,2R)-1-C-(indol-3-yl)glycerol 3-phosphate + L-serine = D-glyceraldehyde 3-phosphate + L-tryptophan + H2O</text>
        <dbReference type="Rhea" id="RHEA:10532"/>
        <dbReference type="ChEBI" id="CHEBI:15377"/>
        <dbReference type="ChEBI" id="CHEBI:33384"/>
        <dbReference type="ChEBI" id="CHEBI:57912"/>
        <dbReference type="ChEBI" id="CHEBI:58866"/>
        <dbReference type="ChEBI" id="CHEBI:59776"/>
        <dbReference type="EC" id="4.2.1.20"/>
    </reaction>
</comment>
<comment type="subunit">
    <text evidence="4 11">Tetramer of two alpha and two beta chains.</text>
</comment>
<name>A0A7H9CJB1_9BACT</name>
<evidence type="ECO:0000256" key="1">
    <source>
        <dbReference type="ARBA" id="ARBA00001933"/>
    </source>
</evidence>
<sequence length="442" mass="49114">MLVKKEKQWLQKKFFSSFTLKFIQNDSQKRAKFQKYLKFIVKYAPNFKDLDMNSYFGSYGGQFVPETVMNALCELKTAYKKISKTKQFQNELKALLKTYVGRPTPLYHAKRLSEHFGHNIYLKREDLNHTGAHKINNALAQALLAKHMGKKKVLAETGAGQHGLATATAAALLGLECDIYMGALDAKRQALNVYKMELLGARVVRIEDGLKTLKEATTAAIQAWVNEIQTRFYIIGSAVGPHPYPHIVRDFQSVIGKETKSQLKKYGIKPDIIMACVGGGSNAIGMFNEFLSDEKVRLIGLEAAGLGIDTPYHAATLSKGSDGIIHGMKTKVLQDKYGRILPVHSISAGLDYPGVGPQHAHLNKIKRVEYYAVSDDECISALKLCSQIEGIIPAIESSHALGYLPRLCASLKKRQNIIINLSGRGDKDMDTVMNYKKGEIYG</sequence>
<keyword evidence="9 11" id="KW-0456">Lyase</keyword>
<dbReference type="PIRSF" id="PIRSF001413">
    <property type="entry name" value="Trp_syn_beta"/>
    <property type="match status" value="1"/>
</dbReference>
<dbReference type="Proteomes" id="UP000509414">
    <property type="component" value="Chromosome"/>
</dbReference>
<dbReference type="FunFam" id="3.40.50.1100:FF:000004">
    <property type="entry name" value="Tryptophan synthase beta chain"/>
    <property type="match status" value="1"/>
</dbReference>
<evidence type="ECO:0000313" key="14">
    <source>
        <dbReference type="Proteomes" id="UP000509414"/>
    </source>
</evidence>
<dbReference type="CDD" id="cd06446">
    <property type="entry name" value="Trp-synth_B"/>
    <property type="match status" value="1"/>
</dbReference>
<evidence type="ECO:0000256" key="5">
    <source>
        <dbReference type="ARBA" id="ARBA00022605"/>
    </source>
</evidence>
<evidence type="ECO:0000256" key="10">
    <source>
        <dbReference type="ARBA" id="ARBA00049047"/>
    </source>
</evidence>